<feature type="domain" description="Microbial-type PARG catalytic" evidence="1">
    <location>
        <begin position="17"/>
        <end position="176"/>
    </location>
</feature>
<dbReference type="Gene3D" id="3.40.220.10">
    <property type="entry name" value="Leucine Aminopeptidase, subunit E, domain 1"/>
    <property type="match status" value="1"/>
</dbReference>
<sequence length="295" mass="32914">APSQRQEKPRDRRKRVAELTLRALNRGSYEYRSATIPLGIKETVEGTIFFEENYPLNDWKSVPHRVTQRAAEATVSILNISTLDAARILHNSYRFAPQDGSAPPKTGVLNFASATQPGGGFENGAEAQEESIARVSTLVRSLKSKEGKRFYEIHQRHKSAFYTHTMIFSPDVIVFHNDQGEAVDPMPIQVVSSAAVNAGLILENKATFLTAQAEVEIEAAMEERMGRILYLFETRGIRNIVLGTFGTGVFKNKVDMVARVWAKLLVGGRFTFSFDRVFFAVTGDTTFATFKGSWE</sequence>
<dbReference type="InterPro" id="IPR019261">
    <property type="entry name" value="PARG_cat_microbial"/>
</dbReference>
<dbReference type="InterPro" id="IPR012664">
    <property type="entry name" value="CHP02452"/>
</dbReference>
<name>A0A8H6LRQ8_9AGAR</name>
<reference evidence="2 3" key="1">
    <citation type="submission" date="2020-07" db="EMBL/GenBank/DDBJ databases">
        <title>Comparative genomics of pyrophilous fungi reveals a link between fire events and developmental genes.</title>
        <authorList>
            <consortium name="DOE Joint Genome Institute"/>
            <person name="Steindorff A.S."/>
            <person name="Carver A."/>
            <person name="Calhoun S."/>
            <person name="Stillman K."/>
            <person name="Liu H."/>
            <person name="Lipzen A."/>
            <person name="Pangilinan J."/>
            <person name="Labutti K."/>
            <person name="Bruns T.D."/>
            <person name="Grigoriev I.V."/>
        </authorList>
    </citation>
    <scope>NUCLEOTIDE SEQUENCE [LARGE SCALE GENOMIC DNA]</scope>
    <source>
        <strain evidence="2 3">CBS 144469</strain>
    </source>
</reference>
<dbReference type="InterPro" id="IPR043472">
    <property type="entry name" value="Macro_dom-like"/>
</dbReference>
<dbReference type="PANTHER" id="PTHR35596:SF1">
    <property type="entry name" value="MICROBIAL-TYPE PARG CATALYTIC DOMAIN-CONTAINING PROTEIN"/>
    <property type="match status" value="1"/>
</dbReference>
<dbReference type="AlphaFoldDB" id="A0A8H6LRQ8"/>
<dbReference type="NCBIfam" id="TIGR02452">
    <property type="entry name" value="TIGR02452 family protein"/>
    <property type="match status" value="1"/>
</dbReference>
<accession>A0A8H6LRQ8</accession>
<dbReference type="EMBL" id="JACGCI010000267">
    <property type="protein sequence ID" value="KAF6741303.1"/>
    <property type="molecule type" value="Genomic_DNA"/>
</dbReference>
<evidence type="ECO:0000313" key="2">
    <source>
        <dbReference type="EMBL" id="KAF6741303.1"/>
    </source>
</evidence>
<dbReference type="Proteomes" id="UP000521943">
    <property type="component" value="Unassembled WGS sequence"/>
</dbReference>
<dbReference type="OrthoDB" id="9985428at2759"/>
<evidence type="ECO:0000313" key="3">
    <source>
        <dbReference type="Proteomes" id="UP000521943"/>
    </source>
</evidence>
<gene>
    <name evidence="2" type="ORF">DFP72DRAFT_793594</name>
</gene>
<evidence type="ECO:0000259" key="1">
    <source>
        <dbReference type="Pfam" id="PF10021"/>
    </source>
</evidence>
<keyword evidence="3" id="KW-1185">Reference proteome</keyword>
<comment type="caution">
    <text evidence="2">The sequence shown here is derived from an EMBL/GenBank/DDBJ whole genome shotgun (WGS) entry which is preliminary data.</text>
</comment>
<dbReference type="Pfam" id="PF10021">
    <property type="entry name" value="PARG_cat_microb"/>
    <property type="match status" value="1"/>
</dbReference>
<dbReference type="PANTHER" id="PTHR35596">
    <property type="entry name" value="DUF2263 DOMAIN-CONTAINING PROTEIN"/>
    <property type="match status" value="1"/>
</dbReference>
<feature type="non-terminal residue" evidence="2">
    <location>
        <position position="1"/>
    </location>
</feature>
<organism evidence="2 3">
    <name type="scientific">Ephemerocybe angulata</name>
    <dbReference type="NCBI Taxonomy" id="980116"/>
    <lineage>
        <taxon>Eukaryota</taxon>
        <taxon>Fungi</taxon>
        <taxon>Dikarya</taxon>
        <taxon>Basidiomycota</taxon>
        <taxon>Agaricomycotina</taxon>
        <taxon>Agaricomycetes</taxon>
        <taxon>Agaricomycetidae</taxon>
        <taxon>Agaricales</taxon>
        <taxon>Agaricineae</taxon>
        <taxon>Psathyrellaceae</taxon>
        <taxon>Ephemerocybe</taxon>
    </lineage>
</organism>
<dbReference type="SUPFAM" id="SSF52949">
    <property type="entry name" value="Macro domain-like"/>
    <property type="match status" value="1"/>
</dbReference>
<feature type="non-terminal residue" evidence="2">
    <location>
        <position position="295"/>
    </location>
</feature>
<dbReference type="PIRSF" id="PIRSF014899">
    <property type="entry name" value="UCP014899"/>
    <property type="match status" value="1"/>
</dbReference>
<proteinExistence type="predicted"/>
<protein>
    <recommendedName>
        <fullName evidence="1">Microbial-type PARG catalytic domain-containing protein</fullName>
    </recommendedName>
</protein>